<sequence length="156" mass="18657">MNTNPLNPLITQKQLYDQDFCLWIEQTIKHIKEQEFDKIDWDNVIEELDSLGKSEKRELKNRLVVLLEHLLKLAYWETEREYNQRNCKGTIREQRRQLLLLLEDSPSLKTLFYDSLPKCYSDARKIVLDKTNLSDNIIPIEIAFPVEDILNYDYLP</sequence>
<organism evidence="1 2">
    <name type="scientific">Crocosphaera watsonii WH 0003</name>
    <dbReference type="NCBI Taxonomy" id="423471"/>
    <lineage>
        <taxon>Bacteria</taxon>
        <taxon>Bacillati</taxon>
        <taxon>Cyanobacteriota</taxon>
        <taxon>Cyanophyceae</taxon>
        <taxon>Oscillatoriophycideae</taxon>
        <taxon>Chroococcales</taxon>
        <taxon>Aphanothecaceae</taxon>
        <taxon>Crocosphaera</taxon>
    </lineage>
</organism>
<evidence type="ECO:0008006" key="3">
    <source>
        <dbReference type="Google" id="ProtNLM"/>
    </source>
</evidence>
<dbReference type="InterPro" id="IPR002636">
    <property type="entry name" value="DUF29"/>
</dbReference>
<dbReference type="PANTHER" id="PTHR34235">
    <property type="entry name" value="SLR1203 PROTEIN-RELATED"/>
    <property type="match status" value="1"/>
</dbReference>
<dbReference type="AlphaFoldDB" id="G5J0K9"/>
<dbReference type="RefSeq" id="WP_007309550.1">
    <property type="nucleotide sequence ID" value="NZ_AESD01000170.1"/>
</dbReference>
<dbReference type="PANTHER" id="PTHR34235:SF3">
    <property type="entry name" value="SLR1203 PROTEIN"/>
    <property type="match status" value="1"/>
</dbReference>
<accession>G5J0K9</accession>
<evidence type="ECO:0000313" key="1">
    <source>
        <dbReference type="EMBL" id="EHJ14281.1"/>
    </source>
</evidence>
<protein>
    <recommendedName>
        <fullName evidence="3">DUF29 domain-containing protein</fullName>
    </recommendedName>
</protein>
<dbReference type="PATRIC" id="fig|423471.3.peg.963"/>
<reference evidence="1 2" key="1">
    <citation type="journal article" date="2011" name="Front. Microbiol.">
        <title>Two Strains of Crocosphaera watsonii with Highly Conserved Genomes are Distinguished by Strain-Specific Features.</title>
        <authorList>
            <person name="Bench S.R."/>
            <person name="Ilikchyan I.N."/>
            <person name="Tripp H.J."/>
            <person name="Zehr J.P."/>
        </authorList>
    </citation>
    <scope>NUCLEOTIDE SEQUENCE [LARGE SCALE GENOMIC DNA]</scope>
    <source>
        <strain evidence="1 2">WH 0003</strain>
    </source>
</reference>
<comment type="caution">
    <text evidence="1">The sequence shown here is derived from an EMBL/GenBank/DDBJ whole genome shotgun (WGS) entry which is preliminary data.</text>
</comment>
<dbReference type="GeneID" id="88764905"/>
<dbReference type="Pfam" id="PF01724">
    <property type="entry name" value="DUF29"/>
    <property type="match status" value="1"/>
</dbReference>
<dbReference type="Gene3D" id="1.20.1220.20">
    <property type="entry name" value="Uncharcterised protein PF01724"/>
    <property type="match status" value="1"/>
</dbReference>
<dbReference type="EMBL" id="AESD01000170">
    <property type="protein sequence ID" value="EHJ14281.1"/>
    <property type="molecule type" value="Genomic_DNA"/>
</dbReference>
<dbReference type="Proteomes" id="UP000003477">
    <property type="component" value="Unassembled WGS sequence"/>
</dbReference>
<evidence type="ECO:0000313" key="2">
    <source>
        <dbReference type="Proteomes" id="UP000003477"/>
    </source>
</evidence>
<proteinExistence type="predicted"/>
<name>G5J0K9_CROWT</name>
<gene>
    <name evidence="1" type="ORF">CWATWH0003_1044</name>
</gene>